<proteinExistence type="predicted"/>
<keyword evidence="1" id="KW-0812">Transmembrane</keyword>
<dbReference type="Proteomes" id="UP000630594">
    <property type="component" value="Unassembled WGS sequence"/>
</dbReference>
<dbReference type="InterPro" id="IPR019675">
    <property type="entry name" value="DUF2550"/>
</dbReference>
<feature type="transmembrane region" description="Helical" evidence="1">
    <location>
        <begin position="12"/>
        <end position="32"/>
    </location>
</feature>
<dbReference type="EMBL" id="BMCK01000005">
    <property type="protein sequence ID" value="GGD29269.1"/>
    <property type="molecule type" value="Genomic_DNA"/>
</dbReference>
<keyword evidence="1" id="KW-0472">Membrane</keyword>
<reference evidence="3" key="1">
    <citation type="journal article" date="2019" name="Int. J. Syst. Evol. Microbiol.">
        <title>The Global Catalogue of Microorganisms (GCM) 10K type strain sequencing project: providing services to taxonomists for standard genome sequencing and annotation.</title>
        <authorList>
            <consortium name="The Broad Institute Genomics Platform"/>
            <consortium name="The Broad Institute Genome Sequencing Center for Infectious Disease"/>
            <person name="Wu L."/>
            <person name="Ma J."/>
        </authorList>
    </citation>
    <scope>NUCLEOTIDE SEQUENCE [LARGE SCALE GENOMIC DNA]</scope>
    <source>
        <strain evidence="3">CCM 7403</strain>
    </source>
</reference>
<evidence type="ECO:0008006" key="4">
    <source>
        <dbReference type="Google" id="ProtNLM"/>
    </source>
</evidence>
<dbReference type="Pfam" id="PF10739">
    <property type="entry name" value="DUF2550"/>
    <property type="match status" value="1"/>
</dbReference>
<gene>
    <name evidence="2" type="ORF">GCM10007231_30970</name>
</gene>
<keyword evidence="3" id="KW-1185">Reference proteome</keyword>
<sequence length="155" mass="17277">MHDGWLGVLDALGILLVVLLVLLAGMVVSLVLRRRAISRAGATFELSHRVRDQRPGHGWVLGVGRYTGESLEWFRIFSLDPRPKRVWNRDEIAYEARRSPEGPEEGSLYDGHVVVVCRTPGGEVELAMSESSLMGFQSWLESGPPGTNWDAKPLR</sequence>
<name>A0ABQ1QLQ3_9ACTN</name>
<evidence type="ECO:0000313" key="3">
    <source>
        <dbReference type="Proteomes" id="UP000630594"/>
    </source>
</evidence>
<evidence type="ECO:0000313" key="2">
    <source>
        <dbReference type="EMBL" id="GGD29269.1"/>
    </source>
</evidence>
<protein>
    <recommendedName>
        <fullName evidence="4">DUF2550 family protein</fullName>
    </recommendedName>
</protein>
<dbReference type="RefSeq" id="WP_188422355.1">
    <property type="nucleotide sequence ID" value="NZ_BMCK01000005.1"/>
</dbReference>
<keyword evidence="1" id="KW-1133">Transmembrane helix</keyword>
<accession>A0ABQ1QLQ3</accession>
<organism evidence="2 3">
    <name type="scientific">Nocardioides daphniae</name>
    <dbReference type="NCBI Taxonomy" id="402297"/>
    <lineage>
        <taxon>Bacteria</taxon>
        <taxon>Bacillati</taxon>
        <taxon>Actinomycetota</taxon>
        <taxon>Actinomycetes</taxon>
        <taxon>Propionibacteriales</taxon>
        <taxon>Nocardioidaceae</taxon>
        <taxon>Nocardioides</taxon>
    </lineage>
</organism>
<comment type="caution">
    <text evidence="2">The sequence shown here is derived from an EMBL/GenBank/DDBJ whole genome shotgun (WGS) entry which is preliminary data.</text>
</comment>
<evidence type="ECO:0000256" key="1">
    <source>
        <dbReference type="SAM" id="Phobius"/>
    </source>
</evidence>